<dbReference type="EMBL" id="LRGB01019679">
    <property type="protein sequence ID" value="KZR97889.1"/>
    <property type="molecule type" value="Genomic_DNA"/>
</dbReference>
<name>A0A164FKV6_9CRUS</name>
<proteinExistence type="predicted"/>
<comment type="caution">
    <text evidence="1">The sequence shown here is derived from an EMBL/GenBank/DDBJ whole genome shotgun (WGS) entry which is preliminary data.</text>
</comment>
<sequence>MSGRCGDKPTATSFLELFRLFSLYYPTKHILRGSNCDDKEEQQVLLTSYTSWMKQQFKCNKQKLIEKKKYFNDILLKGITREIQLQNDSSPEEPTMLDDSANGKKLDVLDCDVIFYICGYMVHSYRNKGKRNNSSFCKDCLVTVDISPEDLPPKFTASKLTNIKKRGRKIFSSYNLFKLICVVEESFLSLAEKNRVFLRDAFEAVLVAVAE</sequence>
<feature type="non-terminal residue" evidence="1">
    <location>
        <position position="211"/>
    </location>
</feature>
<dbReference type="OrthoDB" id="6613714at2759"/>
<accession>A0A164FKV6</accession>
<evidence type="ECO:0000313" key="1">
    <source>
        <dbReference type="EMBL" id="KZR97889.1"/>
    </source>
</evidence>
<reference evidence="1 2" key="1">
    <citation type="submission" date="2016-03" db="EMBL/GenBank/DDBJ databases">
        <title>EvidentialGene: Evidence-directed Construction of Genes on Genomes.</title>
        <authorList>
            <person name="Gilbert D.G."/>
            <person name="Choi J.-H."/>
            <person name="Mockaitis K."/>
            <person name="Colbourne J."/>
            <person name="Pfrender M."/>
        </authorList>
    </citation>
    <scope>NUCLEOTIDE SEQUENCE [LARGE SCALE GENOMIC DNA]</scope>
    <source>
        <strain evidence="1 2">Xinb3</strain>
        <tissue evidence="1">Complete organism</tissue>
    </source>
</reference>
<dbReference type="AlphaFoldDB" id="A0A164FKV6"/>
<organism evidence="1 2">
    <name type="scientific">Daphnia magna</name>
    <dbReference type="NCBI Taxonomy" id="35525"/>
    <lineage>
        <taxon>Eukaryota</taxon>
        <taxon>Metazoa</taxon>
        <taxon>Ecdysozoa</taxon>
        <taxon>Arthropoda</taxon>
        <taxon>Crustacea</taxon>
        <taxon>Branchiopoda</taxon>
        <taxon>Diplostraca</taxon>
        <taxon>Cladocera</taxon>
        <taxon>Anomopoda</taxon>
        <taxon>Daphniidae</taxon>
        <taxon>Daphnia</taxon>
    </lineage>
</organism>
<keyword evidence="2" id="KW-1185">Reference proteome</keyword>
<protein>
    <submittedName>
        <fullName evidence="1">Uncharacterized protein</fullName>
    </submittedName>
</protein>
<evidence type="ECO:0000313" key="2">
    <source>
        <dbReference type="Proteomes" id="UP000076858"/>
    </source>
</evidence>
<gene>
    <name evidence="1" type="ORF">APZ42_006992</name>
</gene>
<dbReference type="Proteomes" id="UP000076858">
    <property type="component" value="Unassembled WGS sequence"/>
</dbReference>